<keyword evidence="7" id="KW-1185">Reference proteome</keyword>
<protein>
    <recommendedName>
        <fullName evidence="5">SH3 domain-containing protein</fullName>
    </recommendedName>
</protein>
<organism evidence="6 7">
    <name type="scientific">Ascobolus immersus RN42</name>
    <dbReference type="NCBI Taxonomy" id="1160509"/>
    <lineage>
        <taxon>Eukaryota</taxon>
        <taxon>Fungi</taxon>
        <taxon>Dikarya</taxon>
        <taxon>Ascomycota</taxon>
        <taxon>Pezizomycotina</taxon>
        <taxon>Pezizomycetes</taxon>
        <taxon>Pezizales</taxon>
        <taxon>Ascobolaceae</taxon>
        <taxon>Ascobolus</taxon>
    </lineage>
</organism>
<feature type="compositionally biased region" description="Polar residues" evidence="3">
    <location>
        <begin position="145"/>
        <end position="161"/>
    </location>
</feature>
<feature type="domain" description="SH3" evidence="5">
    <location>
        <begin position="464"/>
        <end position="525"/>
    </location>
</feature>
<dbReference type="EMBL" id="ML119703">
    <property type="protein sequence ID" value="RPA79113.1"/>
    <property type="molecule type" value="Genomic_DNA"/>
</dbReference>
<evidence type="ECO:0000256" key="3">
    <source>
        <dbReference type="SAM" id="MobiDB-lite"/>
    </source>
</evidence>
<accession>A0A3N4HZ18</accession>
<feature type="transmembrane region" description="Helical" evidence="4">
    <location>
        <begin position="260"/>
        <end position="282"/>
    </location>
</feature>
<feature type="region of interest" description="Disordered" evidence="3">
    <location>
        <begin position="346"/>
        <end position="439"/>
    </location>
</feature>
<evidence type="ECO:0000313" key="6">
    <source>
        <dbReference type="EMBL" id="RPA79113.1"/>
    </source>
</evidence>
<dbReference type="InterPro" id="IPR001452">
    <property type="entry name" value="SH3_domain"/>
</dbReference>
<keyword evidence="1 2" id="KW-0728">SH3 domain</keyword>
<name>A0A3N4HZ18_ASCIM</name>
<dbReference type="SMART" id="SM00326">
    <property type="entry name" value="SH3"/>
    <property type="match status" value="1"/>
</dbReference>
<feature type="compositionally biased region" description="Low complexity" evidence="3">
    <location>
        <begin position="357"/>
        <end position="386"/>
    </location>
</feature>
<dbReference type="OrthoDB" id="5340910at2759"/>
<proteinExistence type="predicted"/>
<dbReference type="PROSITE" id="PS50002">
    <property type="entry name" value="SH3"/>
    <property type="match status" value="1"/>
</dbReference>
<reference evidence="6 7" key="1">
    <citation type="journal article" date="2018" name="Nat. Ecol. Evol.">
        <title>Pezizomycetes genomes reveal the molecular basis of ectomycorrhizal truffle lifestyle.</title>
        <authorList>
            <person name="Murat C."/>
            <person name="Payen T."/>
            <person name="Noel B."/>
            <person name="Kuo A."/>
            <person name="Morin E."/>
            <person name="Chen J."/>
            <person name="Kohler A."/>
            <person name="Krizsan K."/>
            <person name="Balestrini R."/>
            <person name="Da Silva C."/>
            <person name="Montanini B."/>
            <person name="Hainaut M."/>
            <person name="Levati E."/>
            <person name="Barry K.W."/>
            <person name="Belfiori B."/>
            <person name="Cichocki N."/>
            <person name="Clum A."/>
            <person name="Dockter R.B."/>
            <person name="Fauchery L."/>
            <person name="Guy J."/>
            <person name="Iotti M."/>
            <person name="Le Tacon F."/>
            <person name="Lindquist E.A."/>
            <person name="Lipzen A."/>
            <person name="Malagnac F."/>
            <person name="Mello A."/>
            <person name="Molinier V."/>
            <person name="Miyauchi S."/>
            <person name="Poulain J."/>
            <person name="Riccioni C."/>
            <person name="Rubini A."/>
            <person name="Sitrit Y."/>
            <person name="Splivallo R."/>
            <person name="Traeger S."/>
            <person name="Wang M."/>
            <person name="Zifcakova L."/>
            <person name="Wipf D."/>
            <person name="Zambonelli A."/>
            <person name="Paolocci F."/>
            <person name="Nowrousian M."/>
            <person name="Ottonello S."/>
            <person name="Baldrian P."/>
            <person name="Spatafora J.W."/>
            <person name="Henrissat B."/>
            <person name="Nagy L.G."/>
            <person name="Aury J.M."/>
            <person name="Wincker P."/>
            <person name="Grigoriev I.V."/>
            <person name="Bonfante P."/>
            <person name="Martin F.M."/>
        </authorList>
    </citation>
    <scope>NUCLEOTIDE SEQUENCE [LARGE SCALE GENOMIC DNA]</scope>
    <source>
        <strain evidence="6 7">RN42</strain>
    </source>
</reference>
<gene>
    <name evidence="6" type="ORF">BJ508DRAFT_416195</name>
</gene>
<evidence type="ECO:0000256" key="1">
    <source>
        <dbReference type="ARBA" id="ARBA00022443"/>
    </source>
</evidence>
<dbReference type="InterPro" id="IPR036028">
    <property type="entry name" value="SH3-like_dom_sf"/>
</dbReference>
<feature type="compositionally biased region" description="Low complexity" evidence="3">
    <location>
        <begin position="188"/>
        <end position="211"/>
    </location>
</feature>
<evidence type="ECO:0000256" key="2">
    <source>
        <dbReference type="PROSITE-ProRule" id="PRU00192"/>
    </source>
</evidence>
<keyword evidence="4" id="KW-1133">Transmembrane helix</keyword>
<feature type="transmembrane region" description="Helical" evidence="4">
    <location>
        <begin position="220"/>
        <end position="240"/>
    </location>
</feature>
<feature type="compositionally biased region" description="Basic and acidic residues" evidence="3">
    <location>
        <begin position="693"/>
        <end position="705"/>
    </location>
</feature>
<evidence type="ECO:0000256" key="4">
    <source>
        <dbReference type="SAM" id="Phobius"/>
    </source>
</evidence>
<feature type="compositionally biased region" description="Low complexity" evidence="3">
    <location>
        <begin position="549"/>
        <end position="562"/>
    </location>
</feature>
<feature type="compositionally biased region" description="Low complexity" evidence="3">
    <location>
        <begin position="107"/>
        <end position="118"/>
    </location>
</feature>
<dbReference type="Proteomes" id="UP000275078">
    <property type="component" value="Unassembled WGS sequence"/>
</dbReference>
<dbReference type="AlphaFoldDB" id="A0A3N4HZ18"/>
<keyword evidence="4" id="KW-0812">Transmembrane</keyword>
<dbReference type="Gene3D" id="2.30.30.40">
    <property type="entry name" value="SH3 Domains"/>
    <property type="match status" value="1"/>
</dbReference>
<feature type="compositionally biased region" description="Low complexity" evidence="3">
    <location>
        <begin position="396"/>
        <end position="414"/>
    </location>
</feature>
<feature type="region of interest" description="Disordered" evidence="3">
    <location>
        <begin position="73"/>
        <end position="211"/>
    </location>
</feature>
<feature type="region of interest" description="Disordered" evidence="3">
    <location>
        <begin position="521"/>
        <end position="705"/>
    </location>
</feature>
<evidence type="ECO:0000259" key="5">
    <source>
        <dbReference type="PROSITE" id="PS50002"/>
    </source>
</evidence>
<dbReference type="Pfam" id="PF14604">
    <property type="entry name" value="SH3_9"/>
    <property type="match status" value="1"/>
</dbReference>
<sequence>MVHNHRRQHDHRHVKRVAEAEPQVVEVVSKIRSVISSVSTRVESAIESARDARNKPAPVETVYVTASQTFSGKPAGYITVTGGDDEPKTKAPAPTSKPQPKPEPESTTKAAAAPSSPAKKPPVEEEEEEEEEKPAPKPAKSTPPVQTTLSTVKKPATSTLDSDQEIETDGALAATPTSTNGAIIAGVPPSTSLPTSSGISSISASATPEPTGLSAGATGGLIGGGVALLLIALAFAGFLYRRRQQKVIQEAYGKPEDEKFGMAAGAAPMAGAAAGGAAVAGFNEKHYSQQSSNFASGQVSPAPISPGFGAPAAMGAAAIVAAKRQSTQQPKRFSYQERAEQVAARRQSQQMLAQGGFQAPQQQQFQAPQQPQQFQAPQQFPQQAPAPFVPVPIVNPPRNQQQRGPQQPPAIAIPDSTQFAAPPVNPFAGGSAPGTPNPDATIIATPTITTPGTPSTPTAGVAGPVLPVYRVIMEFKPSMGDELELIPGDIVRLMHEYDDGWALCSRMNGSAQGVCPRTCLSPRPLKPRNGTVGSQNGGPNGTPFSPVTAGGAPAPFAGPQQGSRPGTPTGMKAPAAPQTPTGMKPAPKPASPSQYKPYTPPAGSRPGTPKVQSRPQTPTGQRSAQATPQSSPPRIREQQAPGSPVIPQIMVSPSDEQPASPILGPVDVSGEVKPLAAEAKEVKPKVSSPLAQEVEKVEEKEEKKE</sequence>
<dbReference type="SUPFAM" id="SSF50044">
    <property type="entry name" value="SH3-domain"/>
    <property type="match status" value="1"/>
</dbReference>
<feature type="compositionally biased region" description="Polar residues" evidence="3">
    <location>
        <begin position="610"/>
        <end position="629"/>
    </location>
</feature>
<keyword evidence="4" id="KW-0472">Membrane</keyword>
<evidence type="ECO:0000313" key="7">
    <source>
        <dbReference type="Proteomes" id="UP000275078"/>
    </source>
</evidence>